<dbReference type="RefSeq" id="WP_128692532.1">
    <property type="nucleotide sequence ID" value="NZ_LHQS01000001.1"/>
</dbReference>
<dbReference type="Pfam" id="PF08448">
    <property type="entry name" value="PAS_4"/>
    <property type="match status" value="2"/>
</dbReference>
<dbReference type="PROSITE" id="PS50112">
    <property type="entry name" value="PAS"/>
    <property type="match status" value="4"/>
</dbReference>
<feature type="domain" description="PAS" evidence="1">
    <location>
        <begin position="451"/>
        <end position="493"/>
    </location>
</feature>
<dbReference type="SMART" id="SM00091">
    <property type="entry name" value="PAS"/>
    <property type="match status" value="5"/>
</dbReference>
<dbReference type="Pfam" id="PF13426">
    <property type="entry name" value="PAS_9"/>
    <property type="match status" value="1"/>
</dbReference>
<dbReference type="InterPro" id="IPR052155">
    <property type="entry name" value="Biofilm_reg_signaling"/>
</dbReference>
<evidence type="ECO:0000259" key="1">
    <source>
        <dbReference type="PROSITE" id="PS50112"/>
    </source>
</evidence>
<dbReference type="OrthoDB" id="110779at2157"/>
<dbReference type="InterPro" id="IPR035965">
    <property type="entry name" value="PAS-like_dom_sf"/>
</dbReference>
<protein>
    <recommendedName>
        <fullName evidence="5">Histidine kinase</fullName>
    </recommendedName>
</protein>
<dbReference type="Proteomes" id="UP000290932">
    <property type="component" value="Unassembled WGS sequence"/>
</dbReference>
<evidence type="ECO:0008006" key="5">
    <source>
        <dbReference type="Google" id="ProtNLM"/>
    </source>
</evidence>
<organism evidence="3 4">
    <name type="scientific">Methanoculleus taiwanensis</name>
    <dbReference type="NCBI Taxonomy" id="1550565"/>
    <lineage>
        <taxon>Archaea</taxon>
        <taxon>Methanobacteriati</taxon>
        <taxon>Methanobacteriota</taxon>
        <taxon>Stenosarchaea group</taxon>
        <taxon>Methanomicrobia</taxon>
        <taxon>Methanomicrobiales</taxon>
        <taxon>Methanomicrobiaceae</taxon>
        <taxon>Methanoculleus</taxon>
    </lineage>
</organism>
<dbReference type="Gene3D" id="3.30.450.20">
    <property type="entry name" value="PAS domain"/>
    <property type="match status" value="5"/>
</dbReference>
<dbReference type="InterPro" id="IPR001610">
    <property type="entry name" value="PAC"/>
</dbReference>
<feature type="domain" description="PAS" evidence="1">
    <location>
        <begin position="312"/>
        <end position="357"/>
    </location>
</feature>
<dbReference type="InterPro" id="IPR000700">
    <property type="entry name" value="PAS-assoc_C"/>
</dbReference>
<keyword evidence="4" id="KW-1185">Reference proteome</keyword>
<evidence type="ECO:0000259" key="2">
    <source>
        <dbReference type="PROSITE" id="PS50113"/>
    </source>
</evidence>
<comment type="caution">
    <text evidence="3">The sequence shown here is derived from an EMBL/GenBank/DDBJ whole genome shotgun (WGS) entry which is preliminary data.</text>
</comment>
<feature type="domain" description="PAC" evidence="2">
    <location>
        <begin position="259"/>
        <end position="311"/>
    </location>
</feature>
<feature type="domain" description="PAS" evidence="1">
    <location>
        <begin position="66"/>
        <end position="113"/>
    </location>
</feature>
<dbReference type="InterPro" id="IPR013656">
    <property type="entry name" value="PAS_4"/>
</dbReference>
<feature type="domain" description="PAC" evidence="2">
    <location>
        <begin position="400"/>
        <end position="450"/>
    </location>
</feature>
<reference evidence="3 4" key="1">
    <citation type="journal article" date="2015" name="Int. J. Syst. Evol. Microbiol.">
        <title>Methanoculleus taiwanensis sp. nov., a methanogen isolated from deep marine sediment at the deformation front area near Taiwan.</title>
        <authorList>
            <person name="Weng C.Y."/>
            <person name="Chen S.C."/>
            <person name="Lai M.C."/>
            <person name="Wu S.Y."/>
            <person name="Lin S."/>
            <person name="Yang T.F."/>
            <person name="Chen P.C."/>
        </authorList>
    </citation>
    <scope>NUCLEOTIDE SEQUENCE [LARGE SCALE GENOMIC DNA]</scope>
    <source>
        <strain evidence="3 4">CYW4</strain>
    </source>
</reference>
<dbReference type="PANTHER" id="PTHR44757">
    <property type="entry name" value="DIGUANYLATE CYCLASE DGCP"/>
    <property type="match status" value="1"/>
</dbReference>
<dbReference type="Gene3D" id="1.10.10.10">
    <property type="entry name" value="Winged helix-like DNA-binding domain superfamily/Winged helix DNA-binding domain"/>
    <property type="match status" value="1"/>
</dbReference>
<dbReference type="InterPro" id="IPR036388">
    <property type="entry name" value="WH-like_DNA-bd_sf"/>
</dbReference>
<feature type="domain" description="PAS" evidence="1">
    <location>
        <begin position="186"/>
        <end position="256"/>
    </location>
</feature>
<proteinExistence type="predicted"/>
<dbReference type="CDD" id="cd00130">
    <property type="entry name" value="PAS"/>
    <property type="match status" value="4"/>
</dbReference>
<dbReference type="EMBL" id="LHQS01000001">
    <property type="protein sequence ID" value="RXE56798.1"/>
    <property type="molecule type" value="Genomic_DNA"/>
</dbReference>
<sequence>MSPDQEKASRIRNALRFRPKGMTISEISRTTGMNRNSVAKYLDVLLISGQVAMEEIGNAKVYTLSQRVPISAFVDVTRDGVLILDADRRIVQVNEQFLHLAGVGRDEIVDRSLAEIRAQVPVISTICSFLAEGAEREATVDGIPIPDGDEQRYYRAKIIPTVFEDGQHGTTVILEDTTRQTKIRAVEALLACIVDSSDDAIIGENLNGIIASWNAGASRLYGYAAEEAIGRPISLLFPPERREELTYLRSRVHRGERVEHFETVRIAKNGTPIDVAVTLSPILDPDGELIGVSTITRDISTQKTAEAEIEGANQLLSGIIDFLPDATLVVDTNDCIIAWNREMEVLTDLPKSEVLGKGIHSYAVPFYRESRSMINGRPGTPDSPTISMRFRRNGDTVFGTGYFPRAYGKRGAHLWGKASPILDRNGNRIGTIESLRDVTGLRAAEEALRQSERRFRMAVTHAPFPITVVDREGRIICHNQKFTEIFGYGQDDLPTGEELFRQAFPTASYRREARTAWREFVHQAETGMVESRKFRVRCRNGEVKPVLFRATALTDGIYLLTWEDISEARRIYTILLTEMVKMKQAGGDQAGTAIVITDSAGYISFVNRTLLALWGYQGEGEILNRHATELWDEPDEASDLFIRLRQGESWCGMLNGRGRDGTAFSTLVTADPVIAGTGGITTLVLAAVPLHHRLPASDPAPRKRA</sequence>
<dbReference type="NCBIfam" id="TIGR00229">
    <property type="entry name" value="sensory_box"/>
    <property type="match status" value="4"/>
</dbReference>
<dbReference type="SUPFAM" id="SSF46785">
    <property type="entry name" value="Winged helix' DNA-binding domain"/>
    <property type="match status" value="1"/>
</dbReference>
<name>A0A498H3W9_9EURY</name>
<dbReference type="PANTHER" id="PTHR44757:SF2">
    <property type="entry name" value="BIOFILM ARCHITECTURE MAINTENANCE PROTEIN MBAA"/>
    <property type="match status" value="1"/>
</dbReference>
<dbReference type="PROSITE" id="PS50113">
    <property type="entry name" value="PAC"/>
    <property type="match status" value="2"/>
</dbReference>
<dbReference type="InterPro" id="IPR000014">
    <property type="entry name" value="PAS"/>
</dbReference>
<dbReference type="InterPro" id="IPR013767">
    <property type="entry name" value="PAS_fold"/>
</dbReference>
<evidence type="ECO:0000313" key="3">
    <source>
        <dbReference type="EMBL" id="RXE56798.1"/>
    </source>
</evidence>
<gene>
    <name evidence="3" type="ORF">ABH15_01135</name>
</gene>
<dbReference type="Pfam" id="PF00989">
    <property type="entry name" value="PAS"/>
    <property type="match status" value="2"/>
</dbReference>
<dbReference type="SUPFAM" id="SSF55785">
    <property type="entry name" value="PYP-like sensor domain (PAS domain)"/>
    <property type="match status" value="5"/>
</dbReference>
<dbReference type="GO" id="GO:0006355">
    <property type="term" value="P:regulation of DNA-templated transcription"/>
    <property type="evidence" value="ECO:0007669"/>
    <property type="project" value="InterPro"/>
</dbReference>
<evidence type="ECO:0000313" key="4">
    <source>
        <dbReference type="Proteomes" id="UP000290932"/>
    </source>
</evidence>
<accession>A0A498H3W9</accession>
<dbReference type="AlphaFoldDB" id="A0A498H3W9"/>
<dbReference type="InterPro" id="IPR036390">
    <property type="entry name" value="WH_DNA-bd_sf"/>
</dbReference>
<dbReference type="SMART" id="SM00086">
    <property type="entry name" value="PAC"/>
    <property type="match status" value="2"/>
</dbReference>